<dbReference type="CDD" id="cd04238">
    <property type="entry name" value="AAK_NAGK-like"/>
    <property type="match status" value="1"/>
</dbReference>
<feature type="binding site" evidence="9">
    <location>
        <position position="64"/>
    </location>
    <ligand>
        <name>substrate</name>
    </ligand>
</feature>
<accession>A0A972JFH1</accession>
<dbReference type="PANTHER" id="PTHR23342">
    <property type="entry name" value="N-ACETYLGLUTAMATE SYNTHASE"/>
    <property type="match status" value="1"/>
</dbReference>
<proteinExistence type="inferred from homology"/>
<dbReference type="InterPro" id="IPR037528">
    <property type="entry name" value="ArgB"/>
</dbReference>
<evidence type="ECO:0000256" key="8">
    <source>
        <dbReference type="ARBA" id="ARBA00048141"/>
    </source>
</evidence>
<dbReference type="EMBL" id="JAAMPU010000099">
    <property type="protein sequence ID" value="NMH27191.1"/>
    <property type="molecule type" value="Genomic_DNA"/>
</dbReference>
<name>A0A972JFH1_9FLAO</name>
<feature type="domain" description="Aspartate/glutamate/uridylate kinase" evidence="10">
    <location>
        <begin position="5"/>
        <end position="243"/>
    </location>
</feature>
<comment type="function">
    <text evidence="9">Catalyzes the ATP-dependent phosphorylation of N-acetyl-L-glutamate.</text>
</comment>
<evidence type="ECO:0000256" key="7">
    <source>
        <dbReference type="ARBA" id="ARBA00022840"/>
    </source>
</evidence>
<keyword evidence="3 9" id="KW-0028">Amino-acid biosynthesis</keyword>
<gene>
    <name evidence="9 11" type="primary">argB</name>
    <name evidence="11" type="ORF">G6047_04035</name>
</gene>
<dbReference type="PANTHER" id="PTHR23342:SF0">
    <property type="entry name" value="N-ACETYLGLUTAMATE SYNTHASE, MITOCHONDRIAL"/>
    <property type="match status" value="1"/>
</dbReference>
<dbReference type="InterPro" id="IPR036393">
    <property type="entry name" value="AceGlu_kinase-like_sf"/>
</dbReference>
<dbReference type="GO" id="GO:0005524">
    <property type="term" value="F:ATP binding"/>
    <property type="evidence" value="ECO:0007669"/>
    <property type="project" value="UniProtKB-UniRule"/>
</dbReference>
<reference evidence="11" key="1">
    <citation type="submission" date="2020-02" db="EMBL/GenBank/DDBJ databases">
        <title>Flavobacterium sp. genome.</title>
        <authorList>
            <person name="Jung H.S."/>
            <person name="Baek J.H."/>
            <person name="Jeon C.O."/>
        </authorList>
    </citation>
    <scope>NUCLEOTIDE SEQUENCE</scope>
    <source>
        <strain evidence="11">SE-s28</strain>
    </source>
</reference>
<keyword evidence="12" id="KW-1185">Reference proteome</keyword>
<keyword evidence="4 9" id="KW-0808">Transferase</keyword>
<feature type="binding site" evidence="9">
    <location>
        <position position="159"/>
    </location>
    <ligand>
        <name>substrate</name>
    </ligand>
</feature>
<dbReference type="HAMAP" id="MF_00082">
    <property type="entry name" value="ArgB"/>
    <property type="match status" value="1"/>
</dbReference>
<comment type="catalytic activity">
    <reaction evidence="8 9">
        <text>N-acetyl-L-glutamate + ATP = N-acetyl-L-glutamyl 5-phosphate + ADP</text>
        <dbReference type="Rhea" id="RHEA:14629"/>
        <dbReference type="ChEBI" id="CHEBI:30616"/>
        <dbReference type="ChEBI" id="CHEBI:44337"/>
        <dbReference type="ChEBI" id="CHEBI:57936"/>
        <dbReference type="ChEBI" id="CHEBI:456216"/>
        <dbReference type="EC" id="2.7.2.8"/>
    </reaction>
</comment>
<keyword evidence="9" id="KW-0963">Cytoplasm</keyword>
<sequence length="259" mass="27723">MSKPKLYIVKIGGNVLDDSEALQQVLFDFSQLSTAKILVHGGGKIATRLAERLGVKPEFHNGRRITTAEMLDIAVMSYAGLTNKNVVARLQSFGVNAIGFSGADGSLILSKKRPAEPIDFGFVGDVEKVDADLLKKLIDLNLTVVFSAITHDGNGNLLNTNADTIASEIAIALSEAFETALLYCFEKPGVLLDGDDDSSVISELPHPDYKNLVENGNVHSGMLPKLENCFHALQAGVAEVRVGSALMLTDSKAGTRIKL</sequence>
<keyword evidence="7 9" id="KW-0067">ATP-binding</keyword>
<comment type="caution">
    <text evidence="11">The sequence shown here is derived from an EMBL/GenBank/DDBJ whole genome shotgun (WGS) entry which is preliminary data.</text>
</comment>
<dbReference type="InterPro" id="IPR004662">
    <property type="entry name" value="AcgluKinase_fam"/>
</dbReference>
<keyword evidence="6 9" id="KW-0418">Kinase</keyword>
<evidence type="ECO:0000256" key="2">
    <source>
        <dbReference type="ARBA" id="ARBA00022571"/>
    </source>
</evidence>
<comment type="subcellular location">
    <subcellularLocation>
        <location evidence="9">Cytoplasm</location>
    </subcellularLocation>
</comment>
<evidence type="ECO:0000256" key="3">
    <source>
        <dbReference type="ARBA" id="ARBA00022605"/>
    </source>
</evidence>
<dbReference type="GO" id="GO:0003991">
    <property type="term" value="F:acetylglutamate kinase activity"/>
    <property type="evidence" value="ECO:0007669"/>
    <property type="project" value="UniProtKB-UniRule"/>
</dbReference>
<dbReference type="Pfam" id="PF00696">
    <property type="entry name" value="AA_kinase"/>
    <property type="match status" value="1"/>
</dbReference>
<evidence type="ECO:0000256" key="9">
    <source>
        <dbReference type="HAMAP-Rule" id="MF_00082"/>
    </source>
</evidence>
<evidence type="ECO:0000313" key="11">
    <source>
        <dbReference type="EMBL" id="NMH27191.1"/>
    </source>
</evidence>
<dbReference type="GO" id="GO:0042450">
    <property type="term" value="P:L-arginine biosynthetic process via ornithine"/>
    <property type="evidence" value="ECO:0007669"/>
    <property type="project" value="UniProtKB-UniRule"/>
</dbReference>
<comment type="pathway">
    <text evidence="1 9">Amino-acid biosynthesis; L-arginine biosynthesis; N(2)-acetyl-L-ornithine from L-glutamate: step 2/4.</text>
</comment>
<dbReference type="PIRSF" id="PIRSF000728">
    <property type="entry name" value="NAGK"/>
    <property type="match status" value="1"/>
</dbReference>
<dbReference type="EC" id="2.7.2.8" evidence="9"/>
<keyword evidence="2 9" id="KW-0055">Arginine biosynthesis</keyword>
<feature type="binding site" evidence="9">
    <location>
        <begin position="42"/>
        <end position="43"/>
    </location>
    <ligand>
        <name>substrate</name>
    </ligand>
</feature>
<dbReference type="Gene3D" id="3.40.1160.10">
    <property type="entry name" value="Acetylglutamate kinase-like"/>
    <property type="match status" value="1"/>
</dbReference>
<evidence type="ECO:0000313" key="12">
    <source>
        <dbReference type="Proteomes" id="UP000712080"/>
    </source>
</evidence>
<evidence type="ECO:0000256" key="1">
    <source>
        <dbReference type="ARBA" id="ARBA00004828"/>
    </source>
</evidence>
<keyword evidence="5 9" id="KW-0547">Nucleotide-binding</keyword>
<protein>
    <recommendedName>
        <fullName evidence="9">Acetylglutamate kinase</fullName>
        <ecNumber evidence="9">2.7.2.8</ecNumber>
    </recommendedName>
    <alternativeName>
        <fullName evidence="9">N-acetyl-L-glutamate 5-phosphotransferase</fullName>
    </alternativeName>
    <alternativeName>
        <fullName evidence="9">NAG kinase</fullName>
        <shortName evidence="9">NAGK</shortName>
    </alternativeName>
</protein>
<dbReference type="GO" id="GO:0005737">
    <property type="term" value="C:cytoplasm"/>
    <property type="evidence" value="ECO:0007669"/>
    <property type="project" value="UniProtKB-SubCell"/>
</dbReference>
<dbReference type="Proteomes" id="UP000712080">
    <property type="component" value="Unassembled WGS sequence"/>
</dbReference>
<evidence type="ECO:0000259" key="10">
    <source>
        <dbReference type="Pfam" id="PF00696"/>
    </source>
</evidence>
<evidence type="ECO:0000256" key="5">
    <source>
        <dbReference type="ARBA" id="ARBA00022741"/>
    </source>
</evidence>
<evidence type="ECO:0000256" key="6">
    <source>
        <dbReference type="ARBA" id="ARBA00022777"/>
    </source>
</evidence>
<dbReference type="SUPFAM" id="SSF53633">
    <property type="entry name" value="Carbamate kinase-like"/>
    <property type="match status" value="1"/>
</dbReference>
<dbReference type="InterPro" id="IPR001048">
    <property type="entry name" value="Asp/Glu/Uridylate_kinase"/>
</dbReference>
<feature type="site" description="Transition state stabilizer" evidence="9">
    <location>
        <position position="10"/>
    </location>
</feature>
<comment type="similarity">
    <text evidence="9">Belongs to the acetylglutamate kinase family. ArgB subfamily.</text>
</comment>
<dbReference type="RefSeq" id="WP_169526198.1">
    <property type="nucleotide sequence ID" value="NZ_JAAMPU010000099.1"/>
</dbReference>
<evidence type="ECO:0000256" key="4">
    <source>
        <dbReference type="ARBA" id="ARBA00022679"/>
    </source>
</evidence>
<feature type="site" description="Transition state stabilizer" evidence="9">
    <location>
        <position position="225"/>
    </location>
</feature>
<dbReference type="AlphaFoldDB" id="A0A972JFH1"/>
<organism evidence="11 12">
    <name type="scientific">Flavobacterium silvaticum</name>
    <dbReference type="NCBI Taxonomy" id="1852020"/>
    <lineage>
        <taxon>Bacteria</taxon>
        <taxon>Pseudomonadati</taxon>
        <taxon>Bacteroidota</taxon>
        <taxon>Flavobacteriia</taxon>
        <taxon>Flavobacteriales</taxon>
        <taxon>Flavobacteriaceae</taxon>
        <taxon>Flavobacterium</taxon>
    </lineage>
</organism>
<dbReference type="NCBIfam" id="TIGR00761">
    <property type="entry name" value="argB"/>
    <property type="match status" value="1"/>
</dbReference>